<dbReference type="EMBL" id="LWMH01000001">
    <property type="protein sequence ID" value="KZS46433.1"/>
    <property type="molecule type" value="Genomic_DNA"/>
</dbReference>
<gene>
    <name evidence="2" type="ORF">AWU65_11150</name>
</gene>
<dbReference type="InterPro" id="IPR008319">
    <property type="entry name" value="GyrI-like_CCH_Lin2189-like"/>
</dbReference>
<keyword evidence="3" id="KW-1185">Reference proteome</keyword>
<organism evidence="2 3">
    <name type="scientific">Paenibacillus glucanolyticus</name>
    <dbReference type="NCBI Taxonomy" id="59843"/>
    <lineage>
        <taxon>Bacteria</taxon>
        <taxon>Bacillati</taxon>
        <taxon>Bacillota</taxon>
        <taxon>Bacilli</taxon>
        <taxon>Bacillales</taxon>
        <taxon>Paenibacillaceae</taxon>
        <taxon>Paenibacillus</taxon>
    </lineage>
</organism>
<proteinExistence type="predicted"/>
<evidence type="ECO:0000313" key="3">
    <source>
        <dbReference type="Proteomes" id="UP000076796"/>
    </source>
</evidence>
<reference evidence="2" key="1">
    <citation type="journal article" date="2016" name="Genome Announc.">
        <title>Draft genomes of two strains of Paenibacillus glucanolyticus with capability to degrade lignocellulose.</title>
        <authorList>
            <person name="Mathews S.L."/>
            <person name="Pawlak J."/>
            <person name="Grunden A.M."/>
        </authorList>
    </citation>
    <scope>NUCLEOTIDE SEQUENCE [LARGE SCALE GENOMIC DNA]</scope>
    <source>
        <strain evidence="2">SLM1</strain>
    </source>
</reference>
<dbReference type="RefSeq" id="WP_063478304.1">
    <property type="nucleotide sequence ID" value="NZ_CP147845.1"/>
</dbReference>
<dbReference type="Pfam" id="PF06445">
    <property type="entry name" value="GyrI-like"/>
    <property type="match status" value="1"/>
</dbReference>
<name>A0A163J8E3_9BACL</name>
<sequence>MLLPKLDLTKSDKTYYTAGNTPELVQYDPLPYLSLAGQGAPESPMFEDATEALYTVAYGVKGYCKTEIQDFTVPKLEGQWWVESDQYGLEVPKEEWYWKLLIRMPAFVTPEIVDSAREKAFSKKNHLEPIQRVVLETIHEGLCVEIMHIGPYSTEPDTLAKMYAFMKQHAYVPNGLHHEIYLSDPRKASSSSMKTILRTPVRQEK</sequence>
<dbReference type="Gene3D" id="3.20.80.10">
    <property type="entry name" value="Regulatory factor, effector binding domain"/>
    <property type="match status" value="1"/>
</dbReference>
<comment type="caution">
    <text evidence="2">The sequence shown here is derived from an EMBL/GenBank/DDBJ whole genome shotgun (WGS) entry which is preliminary data.</text>
</comment>
<evidence type="ECO:0000313" key="2">
    <source>
        <dbReference type="EMBL" id="KZS46433.1"/>
    </source>
</evidence>
<accession>A0A163J8E3</accession>
<dbReference type="GeneID" id="97558256"/>
<dbReference type="OrthoDB" id="4772335at2"/>
<dbReference type="AlphaFoldDB" id="A0A163J8E3"/>
<dbReference type="InterPro" id="IPR029442">
    <property type="entry name" value="GyrI-like"/>
</dbReference>
<evidence type="ECO:0000259" key="1">
    <source>
        <dbReference type="Pfam" id="PF06445"/>
    </source>
</evidence>
<feature type="domain" description="GyrI-like small molecule binding" evidence="1">
    <location>
        <begin position="128"/>
        <end position="201"/>
    </location>
</feature>
<protein>
    <recommendedName>
        <fullName evidence="1">GyrI-like small molecule binding domain-containing protein</fullName>
    </recommendedName>
</protein>
<dbReference type="SUPFAM" id="SSF55136">
    <property type="entry name" value="Probable bacterial effector-binding domain"/>
    <property type="match status" value="1"/>
</dbReference>
<dbReference type="InterPro" id="IPR011256">
    <property type="entry name" value="Reg_factor_effector_dom_sf"/>
</dbReference>
<dbReference type="PIRSF" id="PIRSF031644">
    <property type="entry name" value="UCP031644"/>
    <property type="match status" value="1"/>
</dbReference>
<dbReference type="Proteomes" id="UP000076796">
    <property type="component" value="Unassembled WGS sequence"/>
</dbReference>